<keyword evidence="7" id="KW-1185">Reference proteome</keyword>
<reference evidence="6 7" key="1">
    <citation type="submission" date="2022-03" db="EMBL/GenBank/DDBJ databases">
        <authorList>
            <person name="Jo J.-H."/>
            <person name="Im W.-T."/>
        </authorList>
    </citation>
    <scope>NUCLEOTIDE SEQUENCE [LARGE SCALE GENOMIC DNA]</scope>
    <source>
        <strain evidence="6 7">SM33</strain>
    </source>
</reference>
<keyword evidence="4" id="KW-0472">Membrane</keyword>
<name>A0ABS9VPE0_9SPHN</name>
<dbReference type="Pfam" id="PF01553">
    <property type="entry name" value="Acyltransferase"/>
    <property type="match status" value="1"/>
</dbReference>
<dbReference type="Proteomes" id="UP001203058">
    <property type="component" value="Unassembled WGS sequence"/>
</dbReference>
<feature type="transmembrane region" description="Helical" evidence="4">
    <location>
        <begin position="6"/>
        <end position="28"/>
    </location>
</feature>
<dbReference type="RefSeq" id="WP_241447722.1">
    <property type="nucleotide sequence ID" value="NZ_JAKZHW010000002.1"/>
</dbReference>
<evidence type="ECO:0000259" key="5">
    <source>
        <dbReference type="SMART" id="SM00563"/>
    </source>
</evidence>
<evidence type="ECO:0000256" key="2">
    <source>
        <dbReference type="ARBA" id="ARBA00022679"/>
    </source>
</evidence>
<evidence type="ECO:0000313" key="7">
    <source>
        <dbReference type="Proteomes" id="UP001203058"/>
    </source>
</evidence>
<sequence length="226" mass="24143">MIQAVIYALIFYPATALFVLGCFVASLFGSGPIRSVVHAWTDFHHGLAKLLGTRLVVEGTIPPGAYLIAVKHQSMFETLEMMRIARTPVVVLKRELSVLPGFGWATRRYGVIPVDRQAGAKALREMLAAAKDALATGRPVLIYPEGTRVRPGEQPALAAGFAGLYKALGLPVVPIALDSGRVWGANLPKGSGTVRFLIGSPIPSGLKREEIESRVHAAINALESAP</sequence>
<dbReference type="PANTHER" id="PTHR10434">
    <property type="entry name" value="1-ACYL-SN-GLYCEROL-3-PHOSPHATE ACYLTRANSFERASE"/>
    <property type="match status" value="1"/>
</dbReference>
<proteinExistence type="predicted"/>
<keyword evidence="2" id="KW-0808">Transferase</keyword>
<protein>
    <submittedName>
        <fullName evidence="6">1-acyl-sn-glycerol-3-phosphate acyltransferase</fullName>
    </submittedName>
</protein>
<dbReference type="InterPro" id="IPR002123">
    <property type="entry name" value="Plipid/glycerol_acylTrfase"/>
</dbReference>
<dbReference type="PANTHER" id="PTHR10434:SF40">
    <property type="entry name" value="1-ACYL-SN-GLYCEROL-3-PHOSPHATE ACYLTRANSFERASE"/>
    <property type="match status" value="1"/>
</dbReference>
<keyword evidence="4" id="KW-0812">Transmembrane</keyword>
<evidence type="ECO:0000256" key="4">
    <source>
        <dbReference type="SAM" id="Phobius"/>
    </source>
</evidence>
<dbReference type="GO" id="GO:0016746">
    <property type="term" value="F:acyltransferase activity"/>
    <property type="evidence" value="ECO:0007669"/>
    <property type="project" value="UniProtKB-KW"/>
</dbReference>
<evidence type="ECO:0000313" key="6">
    <source>
        <dbReference type="EMBL" id="MCH8616835.1"/>
    </source>
</evidence>
<dbReference type="SUPFAM" id="SSF69593">
    <property type="entry name" value="Glycerol-3-phosphate (1)-acyltransferase"/>
    <property type="match status" value="1"/>
</dbReference>
<comment type="caution">
    <text evidence="6">The sequence shown here is derived from an EMBL/GenBank/DDBJ whole genome shotgun (WGS) entry which is preliminary data.</text>
</comment>
<dbReference type="SMART" id="SM00563">
    <property type="entry name" value="PlsC"/>
    <property type="match status" value="1"/>
</dbReference>
<comment type="pathway">
    <text evidence="1">Lipid metabolism.</text>
</comment>
<gene>
    <name evidence="6" type="ORF">LZ016_12100</name>
</gene>
<feature type="domain" description="Phospholipid/glycerol acyltransferase" evidence="5">
    <location>
        <begin position="66"/>
        <end position="180"/>
    </location>
</feature>
<evidence type="ECO:0000256" key="3">
    <source>
        <dbReference type="ARBA" id="ARBA00023315"/>
    </source>
</evidence>
<keyword evidence="3 6" id="KW-0012">Acyltransferase</keyword>
<dbReference type="CDD" id="cd07989">
    <property type="entry name" value="LPLAT_AGPAT-like"/>
    <property type="match status" value="1"/>
</dbReference>
<keyword evidence="4" id="KW-1133">Transmembrane helix</keyword>
<accession>A0ABS9VPE0</accession>
<organism evidence="6 7">
    <name type="scientific">Sphingomonas telluris</name>
    <dbReference type="NCBI Taxonomy" id="2907998"/>
    <lineage>
        <taxon>Bacteria</taxon>
        <taxon>Pseudomonadati</taxon>
        <taxon>Pseudomonadota</taxon>
        <taxon>Alphaproteobacteria</taxon>
        <taxon>Sphingomonadales</taxon>
        <taxon>Sphingomonadaceae</taxon>
        <taxon>Sphingomonas</taxon>
    </lineage>
</organism>
<evidence type="ECO:0000256" key="1">
    <source>
        <dbReference type="ARBA" id="ARBA00005189"/>
    </source>
</evidence>
<dbReference type="EMBL" id="JAKZHW010000002">
    <property type="protein sequence ID" value="MCH8616835.1"/>
    <property type="molecule type" value="Genomic_DNA"/>
</dbReference>